<accession>A0ABQ0EW63</accession>
<gene>
    <name evidence="1" type="ORF">APTSU1_000635500</name>
</gene>
<dbReference type="Proteomes" id="UP001623349">
    <property type="component" value="Unassembled WGS sequence"/>
</dbReference>
<protein>
    <submittedName>
        <fullName evidence="1">Uncharacterized protein</fullName>
    </submittedName>
</protein>
<evidence type="ECO:0000313" key="2">
    <source>
        <dbReference type="Proteomes" id="UP001623349"/>
    </source>
</evidence>
<reference evidence="1 2" key="1">
    <citation type="submission" date="2024-08" db="EMBL/GenBank/DDBJ databases">
        <title>The draft genome of Apodemus speciosus.</title>
        <authorList>
            <person name="Nabeshima K."/>
            <person name="Suzuki S."/>
            <person name="Onuma M."/>
        </authorList>
    </citation>
    <scope>NUCLEOTIDE SEQUENCE [LARGE SCALE GENOMIC DNA]</scope>
    <source>
        <strain evidence="1">IB14-021</strain>
    </source>
</reference>
<name>A0ABQ0EW63_APOSI</name>
<sequence>MGKQAQEILSQDENSRDSEGPQLFYAEYYLFARPTQASLGMATPPIAAASGSFMMEHASSPAALCEALLLLAACQYILILQ</sequence>
<keyword evidence="2" id="KW-1185">Reference proteome</keyword>
<organism evidence="1 2">
    <name type="scientific">Apodemus speciosus</name>
    <name type="common">Large Japanese field mouse</name>
    <dbReference type="NCBI Taxonomy" id="105296"/>
    <lineage>
        <taxon>Eukaryota</taxon>
        <taxon>Metazoa</taxon>
        <taxon>Chordata</taxon>
        <taxon>Craniata</taxon>
        <taxon>Vertebrata</taxon>
        <taxon>Euteleostomi</taxon>
        <taxon>Mammalia</taxon>
        <taxon>Eutheria</taxon>
        <taxon>Euarchontoglires</taxon>
        <taxon>Glires</taxon>
        <taxon>Rodentia</taxon>
        <taxon>Myomorpha</taxon>
        <taxon>Muroidea</taxon>
        <taxon>Muridae</taxon>
        <taxon>Murinae</taxon>
        <taxon>Apodemus</taxon>
    </lineage>
</organism>
<proteinExistence type="predicted"/>
<evidence type="ECO:0000313" key="1">
    <source>
        <dbReference type="EMBL" id="GAB1291125.1"/>
    </source>
</evidence>
<dbReference type="EMBL" id="BAAFST010000006">
    <property type="protein sequence ID" value="GAB1291125.1"/>
    <property type="molecule type" value="Genomic_DNA"/>
</dbReference>
<comment type="caution">
    <text evidence="1">The sequence shown here is derived from an EMBL/GenBank/DDBJ whole genome shotgun (WGS) entry which is preliminary data.</text>
</comment>